<dbReference type="KEGG" id="ovi:T265_09051"/>
<dbReference type="OrthoDB" id="10051650at2759"/>
<protein>
    <submittedName>
        <fullName evidence="2">Uncharacterized protein</fullName>
    </submittedName>
</protein>
<evidence type="ECO:0000313" key="2">
    <source>
        <dbReference type="EMBL" id="KER22968.1"/>
    </source>
</evidence>
<gene>
    <name evidence="2" type="ORF">T265_09051</name>
</gene>
<dbReference type="AlphaFoldDB" id="A0A074Z793"/>
<dbReference type="GeneID" id="20323230"/>
<reference evidence="2 3" key="1">
    <citation type="submission" date="2013-11" db="EMBL/GenBank/DDBJ databases">
        <title>Opisthorchis viverrini - life in the bile duct.</title>
        <authorList>
            <person name="Young N.D."/>
            <person name="Nagarajan N."/>
            <person name="Lin S.J."/>
            <person name="Korhonen P.K."/>
            <person name="Jex A.R."/>
            <person name="Hall R.S."/>
            <person name="Safavi-Hemami H."/>
            <person name="Kaewkong W."/>
            <person name="Bertrand D."/>
            <person name="Gao S."/>
            <person name="Seet Q."/>
            <person name="Wongkham S."/>
            <person name="Teh B.T."/>
            <person name="Wongkham C."/>
            <person name="Intapan P.M."/>
            <person name="Maleewong W."/>
            <person name="Yang X."/>
            <person name="Hu M."/>
            <person name="Wang Z."/>
            <person name="Hofmann A."/>
            <person name="Sternberg P.W."/>
            <person name="Tan P."/>
            <person name="Wang J."/>
            <person name="Gasser R.B."/>
        </authorList>
    </citation>
    <scope>NUCLEOTIDE SEQUENCE [LARGE SCALE GENOMIC DNA]</scope>
</reference>
<proteinExistence type="predicted"/>
<evidence type="ECO:0000256" key="1">
    <source>
        <dbReference type="SAM" id="MobiDB-lite"/>
    </source>
</evidence>
<feature type="region of interest" description="Disordered" evidence="1">
    <location>
        <begin position="352"/>
        <end position="386"/>
    </location>
</feature>
<dbReference type="CTD" id="20323230"/>
<sequence>MQTILNNLNNSAARFSVCFTPAKRREMLQDGEGSDQNPILVHWSFHTTDKLVYLGWLEMRLLFKSATPGELPLTAGFCGAPFVCQEQSEIHSALRVKNLATACTGCTKSCQCLTTCASEVPVKSGGSISLKESSSCDILSAPSYRAAAGNTRAGILPGCPNPGRGSREAEVGIEPRTFQSRCELITPPTDVGRKGSCGPINSCARWPKWLEREFTDRKVRGSNPTSATRLPLSRLGQPASIPTVVLPSAGTAARHRKGATVERFLSFCAERKRDRLTRSTAVANFQIGLASIRPYSTAFVGYSTCIAHEFRLIVPFPDDLGEEADCYALRIVADISEMAQWLNREFTDRKFRGSNPNTVSRLPTGHGQPGSISTLMLPSGGMEARH</sequence>
<dbReference type="RefSeq" id="XP_009173284.1">
    <property type="nucleotide sequence ID" value="XM_009175020.1"/>
</dbReference>
<dbReference type="EMBL" id="KL596871">
    <property type="protein sequence ID" value="KER22968.1"/>
    <property type="molecule type" value="Genomic_DNA"/>
</dbReference>
<keyword evidence="3" id="KW-1185">Reference proteome</keyword>
<evidence type="ECO:0000313" key="3">
    <source>
        <dbReference type="Proteomes" id="UP000054324"/>
    </source>
</evidence>
<dbReference type="Proteomes" id="UP000054324">
    <property type="component" value="Unassembled WGS sequence"/>
</dbReference>
<name>A0A074Z793_OPIVI</name>
<accession>A0A074Z793</accession>
<organism evidence="2 3">
    <name type="scientific">Opisthorchis viverrini</name>
    <name type="common">Southeast Asian liver fluke</name>
    <dbReference type="NCBI Taxonomy" id="6198"/>
    <lineage>
        <taxon>Eukaryota</taxon>
        <taxon>Metazoa</taxon>
        <taxon>Spiralia</taxon>
        <taxon>Lophotrochozoa</taxon>
        <taxon>Platyhelminthes</taxon>
        <taxon>Trematoda</taxon>
        <taxon>Digenea</taxon>
        <taxon>Opisthorchiida</taxon>
        <taxon>Opisthorchiata</taxon>
        <taxon>Opisthorchiidae</taxon>
        <taxon>Opisthorchis</taxon>
    </lineage>
</organism>